<evidence type="ECO:0000256" key="4">
    <source>
        <dbReference type="ARBA" id="ARBA00022737"/>
    </source>
</evidence>
<keyword evidence="4" id="KW-0677">Repeat</keyword>
<dbReference type="InterPro" id="IPR052065">
    <property type="entry name" value="Compl_asym_regulator"/>
</dbReference>
<keyword evidence="5" id="KW-1015">Disulfide bond</keyword>
<proteinExistence type="predicted"/>
<evidence type="ECO:0000256" key="3">
    <source>
        <dbReference type="ARBA" id="ARBA00022729"/>
    </source>
</evidence>
<keyword evidence="8" id="KW-1185">Reference proteome</keyword>
<sequence length="305" mass="33250">MFWDVGRKLESVEKTHAWTGRPCKLPEDKCLRKASSSGLIIFKIVNNIKNNCVRVCVLNVWSPWSSWTLCNNLCGEGVRQRRRTCFGLKESGCTNMNDLLHIEPCNGTCCDVKAWDSWLPWSPCSVTCGGVGVRKRQRTCGSPPECVEVCSGPSQETESCASNNACPVHGGWSSWSAWGQCSGTCIDDQRSDAVTPSRVRQRTCSDPAPSKDTIPKGDDCPGDAHQSQYCSELPNCPVNGNWGEWAQPGPCSVTCGEGLQLSLRKCDNPSPKYGGEYCKGTSSRTSVCQSPCPGNQLAQIQTRAN</sequence>
<reference evidence="7" key="2">
    <citation type="submission" date="2025-09" db="UniProtKB">
        <authorList>
            <consortium name="Ensembl"/>
        </authorList>
    </citation>
    <scope>IDENTIFICATION</scope>
</reference>
<feature type="region of interest" description="Disordered" evidence="6">
    <location>
        <begin position="201"/>
        <end position="221"/>
    </location>
</feature>
<keyword evidence="3" id="KW-0732">Signal</keyword>
<evidence type="ECO:0000313" key="8">
    <source>
        <dbReference type="Proteomes" id="UP000694383"/>
    </source>
</evidence>
<organism evidence="7 8">
    <name type="scientific">Oryzias sinensis</name>
    <name type="common">Chinese medaka</name>
    <dbReference type="NCBI Taxonomy" id="183150"/>
    <lineage>
        <taxon>Eukaryota</taxon>
        <taxon>Metazoa</taxon>
        <taxon>Chordata</taxon>
        <taxon>Craniata</taxon>
        <taxon>Vertebrata</taxon>
        <taxon>Euteleostomi</taxon>
        <taxon>Actinopterygii</taxon>
        <taxon>Neopterygii</taxon>
        <taxon>Teleostei</taxon>
        <taxon>Neoteleostei</taxon>
        <taxon>Acanthomorphata</taxon>
        <taxon>Ovalentaria</taxon>
        <taxon>Atherinomorphae</taxon>
        <taxon>Beloniformes</taxon>
        <taxon>Adrianichthyidae</taxon>
        <taxon>Oryziinae</taxon>
        <taxon>Oryzias</taxon>
    </lineage>
</organism>
<dbReference type="PANTHER" id="PTHR22906">
    <property type="entry name" value="PROPERDIN"/>
    <property type="match status" value="1"/>
</dbReference>
<dbReference type="PRINTS" id="PR01705">
    <property type="entry name" value="TSP1REPEAT"/>
</dbReference>
<comment type="subcellular location">
    <subcellularLocation>
        <location evidence="1">Secreted</location>
    </subcellularLocation>
</comment>
<dbReference type="AlphaFoldDB" id="A0A8C8A6V0"/>
<protein>
    <submittedName>
        <fullName evidence="7">Uncharacterized protein</fullName>
    </submittedName>
</protein>
<evidence type="ECO:0000256" key="1">
    <source>
        <dbReference type="ARBA" id="ARBA00004613"/>
    </source>
</evidence>
<dbReference type="PROSITE" id="PS50092">
    <property type="entry name" value="TSP1"/>
    <property type="match status" value="4"/>
</dbReference>
<dbReference type="SMART" id="SM00209">
    <property type="entry name" value="TSP1"/>
    <property type="match status" value="4"/>
</dbReference>
<evidence type="ECO:0000256" key="2">
    <source>
        <dbReference type="ARBA" id="ARBA00022525"/>
    </source>
</evidence>
<dbReference type="SUPFAM" id="SSF82895">
    <property type="entry name" value="TSP-1 type 1 repeat"/>
    <property type="match status" value="4"/>
</dbReference>
<dbReference type="Pfam" id="PF00090">
    <property type="entry name" value="TSP_1"/>
    <property type="match status" value="4"/>
</dbReference>
<accession>A0A8C8A6V0</accession>
<dbReference type="Gene3D" id="2.20.100.10">
    <property type="entry name" value="Thrombospondin type-1 (TSP1) repeat"/>
    <property type="match status" value="4"/>
</dbReference>
<keyword evidence="2" id="KW-0964">Secreted</keyword>
<evidence type="ECO:0000256" key="6">
    <source>
        <dbReference type="SAM" id="MobiDB-lite"/>
    </source>
</evidence>
<dbReference type="InterPro" id="IPR036383">
    <property type="entry name" value="TSP1_rpt_sf"/>
</dbReference>
<evidence type="ECO:0000313" key="7">
    <source>
        <dbReference type="Ensembl" id="ENSOSIP00000050675.1"/>
    </source>
</evidence>
<dbReference type="FunFam" id="2.20.100.10:FF:000001">
    <property type="entry name" value="semaphorin-5A isoform X1"/>
    <property type="match status" value="2"/>
</dbReference>
<dbReference type="GeneTree" id="ENSGT00940000161209"/>
<dbReference type="Ensembl" id="ENSOSIT00000053216.1">
    <property type="protein sequence ID" value="ENSOSIP00000050675.1"/>
    <property type="gene ID" value="ENSOSIG00000023590.1"/>
</dbReference>
<evidence type="ECO:0000256" key="5">
    <source>
        <dbReference type="ARBA" id="ARBA00023157"/>
    </source>
</evidence>
<name>A0A8C8A6V0_9TELE</name>
<dbReference type="InterPro" id="IPR000884">
    <property type="entry name" value="TSP1_rpt"/>
</dbReference>
<dbReference type="Proteomes" id="UP000694383">
    <property type="component" value="Unplaced"/>
</dbReference>
<dbReference type="PANTHER" id="PTHR22906:SF43">
    <property type="entry name" value="PROPERDIN"/>
    <property type="match status" value="1"/>
</dbReference>
<reference evidence="7" key="1">
    <citation type="submission" date="2025-08" db="UniProtKB">
        <authorList>
            <consortium name="Ensembl"/>
        </authorList>
    </citation>
    <scope>IDENTIFICATION</scope>
</reference>